<dbReference type="PANTHER" id="PTHR10668:SF103">
    <property type="entry name" value="PYRIDINE NUCLEOTIDE-DISULFIDE OXIDOREDUCTASE DOMAIN-CONTAINING PROTEIN 2"/>
    <property type="match status" value="1"/>
</dbReference>
<protein>
    <submittedName>
        <fullName evidence="1">FAD-dependent oxidoreductase</fullName>
    </submittedName>
</protein>
<keyword evidence="2" id="KW-1185">Reference proteome</keyword>
<dbReference type="GO" id="GO:0005829">
    <property type="term" value="C:cytosol"/>
    <property type="evidence" value="ECO:0007669"/>
    <property type="project" value="TreeGrafter"/>
</dbReference>
<name>A0A9X2VGK3_9PSEU</name>
<comment type="caution">
    <text evidence="1">The sequence shown here is derived from an EMBL/GenBank/DDBJ whole genome shotgun (WGS) entry which is preliminary data.</text>
</comment>
<sequence length="68" mass="6833">GLPRGNIFHGDLAWPFAEDGEAGGWGVETDVANVFVCGAGARRGGGVSGIGGHNAAMAVLDARRAAIR</sequence>
<dbReference type="EMBL" id="JANYMP010000002">
    <property type="protein sequence ID" value="MCS7476240.1"/>
    <property type="molecule type" value="Genomic_DNA"/>
</dbReference>
<dbReference type="Proteomes" id="UP001141259">
    <property type="component" value="Unassembled WGS sequence"/>
</dbReference>
<reference evidence="1" key="1">
    <citation type="submission" date="2022-08" db="EMBL/GenBank/DDBJ databases">
        <authorList>
            <person name="Tistechok S."/>
            <person name="Samborskyy M."/>
            <person name="Roman I."/>
        </authorList>
    </citation>
    <scope>NUCLEOTIDE SEQUENCE</scope>
    <source>
        <strain evidence="1">DSM 103496</strain>
    </source>
</reference>
<evidence type="ECO:0000313" key="1">
    <source>
        <dbReference type="EMBL" id="MCS7476240.1"/>
    </source>
</evidence>
<gene>
    <name evidence="1" type="ORF">NZH93_05200</name>
</gene>
<accession>A0A9X2VGK3</accession>
<evidence type="ECO:0000313" key="2">
    <source>
        <dbReference type="Proteomes" id="UP001141259"/>
    </source>
</evidence>
<dbReference type="PANTHER" id="PTHR10668">
    <property type="entry name" value="PHYTOENE DEHYDROGENASE"/>
    <property type="match status" value="1"/>
</dbReference>
<proteinExistence type="predicted"/>
<dbReference type="AlphaFoldDB" id="A0A9X2VGK3"/>
<organism evidence="1 2">
    <name type="scientific">Umezawaea endophytica</name>
    <dbReference type="NCBI Taxonomy" id="1654476"/>
    <lineage>
        <taxon>Bacteria</taxon>
        <taxon>Bacillati</taxon>
        <taxon>Actinomycetota</taxon>
        <taxon>Actinomycetes</taxon>
        <taxon>Pseudonocardiales</taxon>
        <taxon>Pseudonocardiaceae</taxon>
        <taxon>Umezawaea</taxon>
    </lineage>
</organism>
<feature type="non-terminal residue" evidence="1">
    <location>
        <position position="1"/>
    </location>
</feature>